<dbReference type="STRING" id="29172.A0A0D8XFZ6"/>
<evidence type="ECO:0000256" key="1">
    <source>
        <dbReference type="ARBA" id="ARBA00022605"/>
    </source>
</evidence>
<dbReference type="PANTHER" id="PTHR45937">
    <property type="entry name" value="ASPARAGINE SYNTHETASE DOMAIN-CONTAINING PROTEIN 1"/>
    <property type="match status" value="1"/>
</dbReference>
<protein>
    <submittedName>
        <fullName evidence="4">Asparagine synthase</fullName>
    </submittedName>
</protein>
<keyword evidence="1" id="KW-0028">Amino-acid biosynthesis</keyword>
<dbReference type="InterPro" id="IPR014729">
    <property type="entry name" value="Rossmann-like_a/b/a_fold"/>
</dbReference>
<sequence>MRDEWRFLISTRSFYERNSKLGILNADRLLILSGEVVEEPPDLFHSIDPVEITQILMRRAGPWSVIYHRPDLSRIFVGRDVFGRLSLVFAPVDNDVMISDVVRSIPLVQPASWHEVPHAQISRSIFCTRQKALKDFFERLLDAVRSMIPQGVERLAVAFSGGVDSLLIAIALHKVCQFNQSIDLINVAFIRDSEESSLINDRLRGITGMHHLRSRYCDRRWRLILVDVTKDELEANRSFIAKAAAPANSVLDESIACVLWFALRGTGKDFDSHENLKQYIRSDAHIYFVGSGADELFGGYARHRKRFQCDGLDSLVEECENELHRYGYRNGGRDARVAVMLMRKLRAPFLHDSFVAWANTLPMELKCDLTLPRGIGEKLIVRQVLAQLGAPHTAPKQAMQFGSGFVKMQDDKTLKGSSLSRHLCHSQQIVRREC</sequence>
<dbReference type="GO" id="GO:0006529">
    <property type="term" value="P:asparagine biosynthetic process"/>
    <property type="evidence" value="ECO:0007669"/>
    <property type="project" value="UniProtKB-KW"/>
</dbReference>
<dbReference type="OrthoDB" id="10252281at2759"/>
<dbReference type="Gene3D" id="3.40.50.620">
    <property type="entry name" value="HUPs"/>
    <property type="match status" value="1"/>
</dbReference>
<gene>
    <name evidence="4" type="ORF">DICVIV_11381</name>
</gene>
<evidence type="ECO:0000313" key="5">
    <source>
        <dbReference type="Proteomes" id="UP000053766"/>
    </source>
</evidence>
<keyword evidence="5" id="KW-1185">Reference proteome</keyword>
<name>A0A0D8XFZ6_DICVI</name>
<dbReference type="GO" id="GO:0004066">
    <property type="term" value="F:asparagine synthase (glutamine-hydrolyzing) activity"/>
    <property type="evidence" value="ECO:0007669"/>
    <property type="project" value="InterPro"/>
</dbReference>
<evidence type="ECO:0000313" key="4">
    <source>
        <dbReference type="EMBL" id="KJH42632.1"/>
    </source>
</evidence>
<reference evidence="4 5" key="1">
    <citation type="submission" date="2013-11" db="EMBL/GenBank/DDBJ databases">
        <title>Draft genome of the bovine lungworm Dictyocaulus viviparus.</title>
        <authorList>
            <person name="Mitreva M."/>
        </authorList>
    </citation>
    <scope>NUCLEOTIDE SEQUENCE [LARGE SCALE GENOMIC DNA]</scope>
    <source>
        <strain evidence="4 5">HannoverDv2000</strain>
    </source>
</reference>
<dbReference type="PANTHER" id="PTHR45937:SF1">
    <property type="entry name" value="ASPARAGINE SYNTHETASE DOMAIN-CONTAINING PROTEIN 1"/>
    <property type="match status" value="1"/>
</dbReference>
<dbReference type="InterPro" id="IPR001962">
    <property type="entry name" value="Asn_synthase"/>
</dbReference>
<dbReference type="SUPFAM" id="SSF52402">
    <property type="entry name" value="Adenine nucleotide alpha hydrolases-like"/>
    <property type="match status" value="1"/>
</dbReference>
<accession>A0A0D8XFZ6</accession>
<keyword evidence="2" id="KW-0061">Asparagine biosynthesis</keyword>
<dbReference type="Proteomes" id="UP000053766">
    <property type="component" value="Unassembled WGS sequence"/>
</dbReference>
<dbReference type="InterPro" id="IPR051857">
    <property type="entry name" value="Asn_synthetase_domain"/>
</dbReference>
<proteinExistence type="predicted"/>
<evidence type="ECO:0000256" key="2">
    <source>
        <dbReference type="ARBA" id="ARBA00022888"/>
    </source>
</evidence>
<evidence type="ECO:0000256" key="3">
    <source>
        <dbReference type="ARBA" id="ARBA00022962"/>
    </source>
</evidence>
<dbReference type="CDD" id="cd01991">
    <property type="entry name" value="Asn_synthase_B_C"/>
    <property type="match status" value="1"/>
</dbReference>
<reference evidence="5" key="2">
    <citation type="journal article" date="2016" name="Sci. Rep.">
        <title>Dictyocaulus viviparus genome, variome and transcriptome elucidate lungworm biology and support future intervention.</title>
        <authorList>
            <person name="McNulty S.N."/>
            <person name="Strube C."/>
            <person name="Rosa B.A."/>
            <person name="Martin J.C."/>
            <person name="Tyagi R."/>
            <person name="Choi Y.J."/>
            <person name="Wang Q."/>
            <person name="Hallsworth Pepin K."/>
            <person name="Zhang X."/>
            <person name="Ozersky P."/>
            <person name="Wilson R.K."/>
            <person name="Sternberg P.W."/>
            <person name="Gasser R.B."/>
            <person name="Mitreva M."/>
        </authorList>
    </citation>
    <scope>NUCLEOTIDE SEQUENCE [LARGE SCALE GENOMIC DNA]</scope>
    <source>
        <strain evidence="5">HannoverDv2000</strain>
    </source>
</reference>
<dbReference type="EMBL" id="KN716644">
    <property type="protein sequence ID" value="KJH42632.1"/>
    <property type="molecule type" value="Genomic_DNA"/>
</dbReference>
<organism evidence="4 5">
    <name type="scientific">Dictyocaulus viviparus</name>
    <name type="common">Bovine lungworm</name>
    <dbReference type="NCBI Taxonomy" id="29172"/>
    <lineage>
        <taxon>Eukaryota</taxon>
        <taxon>Metazoa</taxon>
        <taxon>Ecdysozoa</taxon>
        <taxon>Nematoda</taxon>
        <taxon>Chromadorea</taxon>
        <taxon>Rhabditida</taxon>
        <taxon>Rhabditina</taxon>
        <taxon>Rhabditomorpha</taxon>
        <taxon>Strongyloidea</taxon>
        <taxon>Metastrongylidae</taxon>
        <taxon>Dictyocaulus</taxon>
    </lineage>
</organism>
<keyword evidence="3" id="KW-0315">Glutamine amidotransferase</keyword>
<dbReference type="AlphaFoldDB" id="A0A0D8XFZ6"/>